<dbReference type="RefSeq" id="WP_008064055.1">
    <property type="nucleotide sequence ID" value="NZ_AFHG01000058.1"/>
</dbReference>
<name>F5RGW8_METUF</name>
<sequence>MRKMGPTKAETDALPPFAALTLERIEVPSTADALAAAIDALRSAGEAGFDTESKPTFKPGEVSSGPHVVQFALHDRAWLLQAGDPAHRAAIVALLEDPGVLKVGFGLSADRAQIRANLGATLRAVLDLDAVFRRRGYNSSMGARAAVGLTLGCNFRKSKAVTTSNWAMPRLTDAQKLYAANDAFAAYCVYRTLSLSAQERQALLPDS</sequence>
<dbReference type="Pfam" id="PF01612">
    <property type="entry name" value="DNA_pol_A_exo1"/>
    <property type="match status" value="1"/>
</dbReference>
<gene>
    <name evidence="9" type="ORF">METUNv1_03560</name>
</gene>
<dbReference type="InterPro" id="IPR051132">
    <property type="entry name" value="3-5_Exonuclease_domain"/>
</dbReference>
<evidence type="ECO:0000256" key="4">
    <source>
        <dbReference type="ARBA" id="ARBA00022839"/>
    </source>
</evidence>
<comment type="caution">
    <text evidence="9">The sequence shown here is derived from an EMBL/GenBank/DDBJ whole genome shotgun (WGS) entry which is preliminary data.</text>
</comment>
<dbReference type="AlphaFoldDB" id="F5RGW8"/>
<evidence type="ECO:0000256" key="5">
    <source>
        <dbReference type="ARBA" id="ARBA00022842"/>
    </source>
</evidence>
<dbReference type="SMART" id="SM00474">
    <property type="entry name" value="35EXOc"/>
    <property type="match status" value="1"/>
</dbReference>
<keyword evidence="3" id="KW-0378">Hydrolase</keyword>
<accession>F5RGW8</accession>
<reference evidence="9 10" key="1">
    <citation type="journal article" date="2011" name="J. Bacteriol.">
        <title>Genome sequence of Methyloversatilis universalis FAM5T, a methylotrophic representative of the order Rhodocyclales.</title>
        <authorList>
            <person name="Kittichotirat W."/>
            <person name="Good N.M."/>
            <person name="Hall R."/>
            <person name="Bringel F."/>
            <person name="Lajus A."/>
            <person name="Medigue C."/>
            <person name="Smalley N.E."/>
            <person name="Beck D."/>
            <person name="Bumgarner R."/>
            <person name="Vuilleumier S."/>
            <person name="Kalyuzhnaya M.G."/>
        </authorList>
    </citation>
    <scope>NUCLEOTIDE SEQUENCE [LARGE SCALE GENOMIC DNA]</scope>
    <source>
        <strain evidence="10">ATCC BAA-1314 / JCM 13912 / FAM5</strain>
    </source>
</reference>
<keyword evidence="4 9" id="KW-0269">Exonuclease</keyword>
<evidence type="ECO:0000256" key="2">
    <source>
        <dbReference type="ARBA" id="ARBA00022723"/>
    </source>
</evidence>
<keyword evidence="5" id="KW-0460">Magnesium</keyword>
<dbReference type="InterPro" id="IPR012337">
    <property type="entry name" value="RNaseH-like_sf"/>
</dbReference>
<evidence type="ECO:0000313" key="10">
    <source>
        <dbReference type="Proteomes" id="UP000005019"/>
    </source>
</evidence>
<organism evidence="9 10">
    <name type="scientific">Methyloversatilis universalis (strain ATCC BAA-1314 / DSM 25237 / JCM 13912 / CCUG 52030 / FAM5)</name>
    <dbReference type="NCBI Taxonomy" id="1000565"/>
    <lineage>
        <taxon>Bacteria</taxon>
        <taxon>Pseudomonadati</taxon>
        <taxon>Pseudomonadota</taxon>
        <taxon>Betaproteobacteria</taxon>
        <taxon>Nitrosomonadales</taxon>
        <taxon>Sterolibacteriaceae</taxon>
        <taxon>Methyloversatilis</taxon>
    </lineage>
</organism>
<feature type="domain" description="3'-5' exonuclease" evidence="8">
    <location>
        <begin position="25"/>
        <end position="198"/>
    </location>
</feature>
<dbReference type="GO" id="GO:0046872">
    <property type="term" value="F:metal ion binding"/>
    <property type="evidence" value="ECO:0007669"/>
    <property type="project" value="UniProtKB-KW"/>
</dbReference>
<proteinExistence type="predicted"/>
<dbReference type="Proteomes" id="UP000005019">
    <property type="component" value="Unassembled WGS sequence"/>
</dbReference>
<keyword evidence="10" id="KW-1185">Reference proteome</keyword>
<protein>
    <recommendedName>
        <fullName evidence="6">3'-5' exonuclease</fullName>
    </recommendedName>
    <alternativeName>
        <fullName evidence="7">Werner Syndrome-like exonuclease</fullName>
    </alternativeName>
</protein>
<evidence type="ECO:0000256" key="1">
    <source>
        <dbReference type="ARBA" id="ARBA00022722"/>
    </source>
</evidence>
<evidence type="ECO:0000259" key="8">
    <source>
        <dbReference type="SMART" id="SM00474"/>
    </source>
</evidence>
<dbReference type="InterPro" id="IPR036397">
    <property type="entry name" value="RNaseH_sf"/>
</dbReference>
<dbReference type="CDD" id="cd06141">
    <property type="entry name" value="WRN_exo"/>
    <property type="match status" value="1"/>
</dbReference>
<keyword evidence="1" id="KW-0540">Nuclease</keyword>
<dbReference type="GO" id="GO:0008408">
    <property type="term" value="F:3'-5' exonuclease activity"/>
    <property type="evidence" value="ECO:0007669"/>
    <property type="project" value="InterPro"/>
</dbReference>
<dbReference type="GO" id="GO:0006139">
    <property type="term" value="P:nucleobase-containing compound metabolic process"/>
    <property type="evidence" value="ECO:0007669"/>
    <property type="project" value="InterPro"/>
</dbReference>
<dbReference type="InterPro" id="IPR002562">
    <property type="entry name" value="3'-5'_exonuclease_dom"/>
</dbReference>
<dbReference type="PANTHER" id="PTHR13620:SF109">
    <property type="entry name" value="3'-5' EXONUCLEASE"/>
    <property type="match status" value="1"/>
</dbReference>
<keyword evidence="2" id="KW-0479">Metal-binding</keyword>
<evidence type="ECO:0000256" key="6">
    <source>
        <dbReference type="ARBA" id="ARBA00040531"/>
    </source>
</evidence>
<dbReference type="Gene3D" id="3.30.420.10">
    <property type="entry name" value="Ribonuclease H-like superfamily/Ribonuclease H"/>
    <property type="match status" value="1"/>
</dbReference>
<evidence type="ECO:0000256" key="3">
    <source>
        <dbReference type="ARBA" id="ARBA00022801"/>
    </source>
</evidence>
<dbReference type="STRING" id="1000565.METUNv1_03560"/>
<dbReference type="PANTHER" id="PTHR13620">
    <property type="entry name" value="3-5 EXONUCLEASE"/>
    <property type="match status" value="1"/>
</dbReference>
<dbReference type="GO" id="GO:0003676">
    <property type="term" value="F:nucleic acid binding"/>
    <property type="evidence" value="ECO:0007669"/>
    <property type="project" value="InterPro"/>
</dbReference>
<dbReference type="SUPFAM" id="SSF53098">
    <property type="entry name" value="Ribonuclease H-like"/>
    <property type="match status" value="1"/>
</dbReference>
<dbReference type="EMBL" id="AFHG01000058">
    <property type="protein sequence ID" value="EGK70172.1"/>
    <property type="molecule type" value="Genomic_DNA"/>
</dbReference>
<evidence type="ECO:0000256" key="7">
    <source>
        <dbReference type="ARBA" id="ARBA00042761"/>
    </source>
</evidence>
<dbReference type="eggNOG" id="COG0349">
    <property type="taxonomic scope" value="Bacteria"/>
</dbReference>
<evidence type="ECO:0000313" key="9">
    <source>
        <dbReference type="EMBL" id="EGK70172.1"/>
    </source>
</evidence>